<evidence type="ECO:0000256" key="4">
    <source>
        <dbReference type="SAM" id="MobiDB-lite"/>
    </source>
</evidence>
<dbReference type="Pfam" id="PF00149">
    <property type="entry name" value="Metallophos"/>
    <property type="match status" value="1"/>
</dbReference>
<keyword evidence="3" id="KW-0378">Hydrolase</keyword>
<proteinExistence type="inferred from homology"/>
<dbReference type="Pfam" id="PF02872">
    <property type="entry name" value="5_nucleotid_C"/>
    <property type="match status" value="1"/>
</dbReference>
<dbReference type="EMBL" id="SPLM01000004">
    <property type="protein sequence ID" value="TMW67684.1"/>
    <property type="molecule type" value="Genomic_DNA"/>
</dbReference>
<evidence type="ECO:0000259" key="5">
    <source>
        <dbReference type="Pfam" id="PF00149"/>
    </source>
</evidence>
<protein>
    <recommendedName>
        <fullName evidence="9">5'-nucleotidase</fullName>
    </recommendedName>
</protein>
<dbReference type="InterPro" id="IPR036907">
    <property type="entry name" value="5'-Nucleotdase_C_sf"/>
</dbReference>
<feature type="domain" description="Calcineurin-like phosphoesterase" evidence="5">
    <location>
        <begin position="35"/>
        <end position="241"/>
    </location>
</feature>
<evidence type="ECO:0000259" key="6">
    <source>
        <dbReference type="Pfam" id="PF02872"/>
    </source>
</evidence>
<dbReference type="Gene3D" id="3.60.21.10">
    <property type="match status" value="1"/>
</dbReference>
<feature type="compositionally biased region" description="Polar residues" evidence="4">
    <location>
        <begin position="11"/>
        <end position="20"/>
    </location>
</feature>
<comment type="similarity">
    <text evidence="1 3">Belongs to the 5'-nucleotidase family.</text>
</comment>
<keyword evidence="2" id="KW-0732">Signal</keyword>
<dbReference type="InterPro" id="IPR029052">
    <property type="entry name" value="Metallo-depent_PP-like"/>
</dbReference>
<comment type="caution">
    <text evidence="7">The sequence shown here is derived from an EMBL/GenBank/DDBJ whole genome shotgun (WGS) entry which is preliminary data.</text>
</comment>
<evidence type="ECO:0000256" key="2">
    <source>
        <dbReference type="ARBA" id="ARBA00022729"/>
    </source>
</evidence>
<gene>
    <name evidence="7" type="ORF">Poli38472_011304</name>
</gene>
<keyword evidence="8" id="KW-1185">Reference proteome</keyword>
<sequence length="519" mass="57561">MVGHGSGEMTGDSTPQATEQVHTKGEDNQSARVVILSVNDVYELFPNDDGVGGVAKFATLLARTKASIPSDTKVIITLNGDFLWRSELDRKDKGPMMMDVMHQLGIEYVVMGNHEFDFGAPYLQELLETARFTSLGSNIRSTSDGELLRGLVDTTIIPLDNGLKLGMFGVCTTETGEEPFAGDTVRFEDEIPHARRCVEALKAQGADVIVGLTHLKMKHDKRLARQVPGVALILGGHDHEPRTEFIGNTMIHKSGKDACWLAKIELQLHKTSSRLLGSRTSVDYQWQMVSNRGYPPDQRCLALLQEYTDRVRAEEEAEGKYVSISKSATALDGTRTGCRTDECNVGNLIADALRCVLGADVGLLQARLIKGDKRSAPGASITPKWLEETLPQLKTTLVIELSVKELRKALLHMLRRYPFMSASMPQVSGFQFVYDISDPDNSLISSMRLTSAPEEELDGERRLKVAMPFVPSTDGWDKFFGKYSPLTTGPVLREVVRQYLQEQPEIAYPSKEGRFRVVR</sequence>
<keyword evidence="3" id="KW-0547">Nucleotide-binding</keyword>
<dbReference type="SUPFAM" id="SSF56300">
    <property type="entry name" value="Metallo-dependent phosphatases"/>
    <property type="match status" value="1"/>
</dbReference>
<dbReference type="SUPFAM" id="SSF55816">
    <property type="entry name" value="5'-nucleotidase (syn. UDP-sugar hydrolase), C-terminal domain"/>
    <property type="match status" value="1"/>
</dbReference>
<accession>A0A8K1CR22</accession>
<dbReference type="Gene3D" id="3.90.780.10">
    <property type="entry name" value="5'-Nucleotidase, C-terminal domain"/>
    <property type="match status" value="1"/>
</dbReference>
<reference evidence="7" key="1">
    <citation type="submission" date="2019-03" db="EMBL/GenBank/DDBJ databases">
        <title>Long read genome sequence of the mycoparasitic Pythium oligandrum ATCC 38472 isolated from sugarbeet rhizosphere.</title>
        <authorList>
            <person name="Gaulin E."/>
        </authorList>
    </citation>
    <scope>NUCLEOTIDE SEQUENCE</scope>
    <source>
        <strain evidence="7">ATCC 38472_TT</strain>
    </source>
</reference>
<dbReference type="GO" id="GO:0000166">
    <property type="term" value="F:nucleotide binding"/>
    <property type="evidence" value="ECO:0007669"/>
    <property type="project" value="UniProtKB-KW"/>
</dbReference>
<dbReference type="InterPro" id="IPR004843">
    <property type="entry name" value="Calcineurin-like_PHP"/>
</dbReference>
<evidence type="ECO:0000313" key="8">
    <source>
        <dbReference type="Proteomes" id="UP000794436"/>
    </source>
</evidence>
<dbReference type="GO" id="GO:0016787">
    <property type="term" value="F:hydrolase activity"/>
    <property type="evidence" value="ECO:0007669"/>
    <property type="project" value="UniProtKB-KW"/>
</dbReference>
<dbReference type="PRINTS" id="PR01607">
    <property type="entry name" value="APYRASEFAMLY"/>
</dbReference>
<evidence type="ECO:0000256" key="3">
    <source>
        <dbReference type="RuleBase" id="RU362119"/>
    </source>
</evidence>
<dbReference type="Proteomes" id="UP000794436">
    <property type="component" value="Unassembled WGS sequence"/>
</dbReference>
<dbReference type="AlphaFoldDB" id="A0A8K1CR22"/>
<evidence type="ECO:0000256" key="1">
    <source>
        <dbReference type="ARBA" id="ARBA00006654"/>
    </source>
</evidence>
<feature type="region of interest" description="Disordered" evidence="4">
    <location>
        <begin position="1"/>
        <end position="26"/>
    </location>
</feature>
<evidence type="ECO:0008006" key="9">
    <source>
        <dbReference type="Google" id="ProtNLM"/>
    </source>
</evidence>
<feature type="domain" description="5'-Nucleotidase C-terminal" evidence="6">
    <location>
        <begin position="331"/>
        <end position="478"/>
    </location>
</feature>
<dbReference type="PANTHER" id="PTHR11575:SF48">
    <property type="entry name" value="5'-NUCLEOTIDASE"/>
    <property type="match status" value="1"/>
</dbReference>
<dbReference type="InterPro" id="IPR008334">
    <property type="entry name" value="5'-Nucleotdase_C"/>
</dbReference>
<evidence type="ECO:0000313" key="7">
    <source>
        <dbReference type="EMBL" id="TMW67684.1"/>
    </source>
</evidence>
<dbReference type="GO" id="GO:0009166">
    <property type="term" value="P:nucleotide catabolic process"/>
    <property type="evidence" value="ECO:0007669"/>
    <property type="project" value="InterPro"/>
</dbReference>
<dbReference type="InterPro" id="IPR006179">
    <property type="entry name" value="5_nucleotidase/apyrase"/>
</dbReference>
<organism evidence="7 8">
    <name type="scientific">Pythium oligandrum</name>
    <name type="common">Mycoparasitic fungus</name>
    <dbReference type="NCBI Taxonomy" id="41045"/>
    <lineage>
        <taxon>Eukaryota</taxon>
        <taxon>Sar</taxon>
        <taxon>Stramenopiles</taxon>
        <taxon>Oomycota</taxon>
        <taxon>Peronosporomycetes</taxon>
        <taxon>Pythiales</taxon>
        <taxon>Pythiaceae</taxon>
        <taxon>Pythium</taxon>
    </lineage>
</organism>
<name>A0A8K1CR22_PYTOL</name>
<dbReference type="OrthoDB" id="10252235at2759"/>
<dbReference type="PANTHER" id="PTHR11575">
    <property type="entry name" value="5'-NUCLEOTIDASE-RELATED"/>
    <property type="match status" value="1"/>
</dbReference>